<gene>
    <name evidence="2" type="ORF">SAMN05216480_101139</name>
</gene>
<feature type="transmembrane region" description="Helical" evidence="1">
    <location>
        <begin position="46"/>
        <end position="68"/>
    </location>
</feature>
<keyword evidence="3" id="KW-1185">Reference proteome</keyword>
<keyword evidence="1" id="KW-0472">Membrane</keyword>
<evidence type="ECO:0008006" key="4">
    <source>
        <dbReference type="Google" id="ProtNLM"/>
    </source>
</evidence>
<accession>A0A1I7ETV7</accession>
<evidence type="ECO:0000256" key="1">
    <source>
        <dbReference type="SAM" id="Phobius"/>
    </source>
</evidence>
<dbReference type="AlphaFoldDB" id="A0A1I7ETV7"/>
<dbReference type="Pfam" id="PF19868">
    <property type="entry name" value="DUF6341"/>
    <property type="match status" value="1"/>
</dbReference>
<dbReference type="STRING" id="1224947.SAMN05216480_101139"/>
<keyword evidence="1" id="KW-1133">Transmembrane helix</keyword>
<dbReference type="InterPro" id="IPR045922">
    <property type="entry name" value="DUF6341"/>
</dbReference>
<dbReference type="EMBL" id="FPBK01000001">
    <property type="protein sequence ID" value="SFU27328.1"/>
    <property type="molecule type" value="Genomic_DNA"/>
</dbReference>
<proteinExistence type="predicted"/>
<evidence type="ECO:0000313" key="2">
    <source>
        <dbReference type="EMBL" id="SFU27328.1"/>
    </source>
</evidence>
<protein>
    <recommendedName>
        <fullName evidence="4">Uracil phosphoribosyltransferase</fullName>
    </recommendedName>
</protein>
<reference evidence="2 3" key="1">
    <citation type="submission" date="2016-10" db="EMBL/GenBank/DDBJ databases">
        <authorList>
            <person name="de Groot N.N."/>
        </authorList>
    </citation>
    <scope>NUCLEOTIDE SEQUENCE [LARGE SCALE GENOMIC DNA]</scope>
    <source>
        <strain evidence="2 3">CGMCC 1.12333</strain>
    </source>
</reference>
<name>A0A1I7ETV7_9FLAO</name>
<keyword evidence="1" id="KW-0812">Transmembrane</keyword>
<organism evidence="2 3">
    <name type="scientific">Pustulibacterium marinum</name>
    <dbReference type="NCBI Taxonomy" id="1224947"/>
    <lineage>
        <taxon>Bacteria</taxon>
        <taxon>Pseudomonadati</taxon>
        <taxon>Bacteroidota</taxon>
        <taxon>Flavobacteriia</taxon>
        <taxon>Flavobacteriales</taxon>
        <taxon>Flavobacteriaceae</taxon>
        <taxon>Pustulibacterium</taxon>
    </lineage>
</organism>
<dbReference type="Proteomes" id="UP000199138">
    <property type="component" value="Unassembled WGS sequence"/>
</dbReference>
<sequence length="83" mass="9846">MFLYFCLVNNIHLLIMKDFFEGIADLFVNVLFAPLDFLRNLELDTWWGANAINFFFIAIGFCALAYWLNFFKEYNRTEPTSTL</sequence>
<evidence type="ECO:0000313" key="3">
    <source>
        <dbReference type="Proteomes" id="UP000199138"/>
    </source>
</evidence>